<dbReference type="GO" id="GO:0005886">
    <property type="term" value="C:plasma membrane"/>
    <property type="evidence" value="ECO:0007669"/>
    <property type="project" value="UniProtKB-SubCell"/>
</dbReference>
<comment type="function">
    <text evidence="7">Functions as a peptidoglycan terminase that cleaves nascent peptidoglycan strands endolytically to terminate their elongation.</text>
</comment>
<dbReference type="GO" id="GO:0008932">
    <property type="term" value="F:lytic endotransglycosylase activity"/>
    <property type="evidence" value="ECO:0007669"/>
    <property type="project" value="UniProtKB-UniRule"/>
</dbReference>
<evidence type="ECO:0000256" key="1">
    <source>
        <dbReference type="ARBA" id="ARBA00022475"/>
    </source>
</evidence>
<name>A0A2H0DY63_9BACT</name>
<reference evidence="8 9" key="1">
    <citation type="submission" date="2017-09" db="EMBL/GenBank/DDBJ databases">
        <title>Depth-based differentiation of microbial function through sediment-hosted aquifers and enrichment of novel symbionts in the deep terrestrial subsurface.</title>
        <authorList>
            <person name="Probst A.J."/>
            <person name="Ladd B."/>
            <person name="Jarett J.K."/>
            <person name="Geller-Mcgrath D.E."/>
            <person name="Sieber C.M."/>
            <person name="Emerson J.B."/>
            <person name="Anantharaman K."/>
            <person name="Thomas B.C."/>
            <person name="Malmstrom R."/>
            <person name="Stieglmeier M."/>
            <person name="Klingl A."/>
            <person name="Woyke T."/>
            <person name="Ryan C.M."/>
            <person name="Banfield J.F."/>
        </authorList>
    </citation>
    <scope>NUCLEOTIDE SEQUENCE [LARGE SCALE GENOMIC DNA]</scope>
    <source>
        <strain evidence="8">CG22_combo_CG10-13_8_21_14_all_36_13</strain>
    </source>
</reference>
<evidence type="ECO:0000256" key="5">
    <source>
        <dbReference type="ARBA" id="ARBA00023239"/>
    </source>
</evidence>
<dbReference type="NCBIfam" id="TIGR00247">
    <property type="entry name" value="endolytic transglycosylase MltG"/>
    <property type="match status" value="1"/>
</dbReference>
<comment type="caution">
    <text evidence="8">The sequence shown here is derived from an EMBL/GenBank/DDBJ whole genome shotgun (WGS) entry which is preliminary data.</text>
</comment>
<evidence type="ECO:0000313" key="9">
    <source>
        <dbReference type="Proteomes" id="UP000231143"/>
    </source>
</evidence>
<dbReference type="EMBL" id="PCTT01000024">
    <property type="protein sequence ID" value="PIP87115.1"/>
    <property type="molecule type" value="Genomic_DNA"/>
</dbReference>
<evidence type="ECO:0000256" key="7">
    <source>
        <dbReference type="HAMAP-Rule" id="MF_02065"/>
    </source>
</evidence>
<dbReference type="GO" id="GO:0009252">
    <property type="term" value="P:peptidoglycan biosynthetic process"/>
    <property type="evidence" value="ECO:0007669"/>
    <property type="project" value="UniProtKB-UniRule"/>
</dbReference>
<proteinExistence type="inferred from homology"/>
<keyword evidence="3 7" id="KW-1133">Transmembrane helix</keyword>
<dbReference type="PANTHER" id="PTHR30518:SF2">
    <property type="entry name" value="ENDOLYTIC MUREIN TRANSGLYCOSYLASE"/>
    <property type="match status" value="1"/>
</dbReference>
<dbReference type="PANTHER" id="PTHR30518">
    <property type="entry name" value="ENDOLYTIC MUREIN TRANSGLYCOSYLASE"/>
    <property type="match status" value="1"/>
</dbReference>
<dbReference type="HAMAP" id="MF_02065">
    <property type="entry name" value="MltG"/>
    <property type="match status" value="1"/>
</dbReference>
<accession>A0A2H0DY63</accession>
<keyword evidence="6 7" id="KW-0961">Cell wall biogenesis/degradation</keyword>
<dbReference type="AlphaFoldDB" id="A0A2H0DY63"/>
<protein>
    <recommendedName>
        <fullName evidence="7">Endolytic murein transglycosylase</fullName>
        <ecNumber evidence="7">4.2.2.29</ecNumber>
    </recommendedName>
    <alternativeName>
        <fullName evidence="7">Peptidoglycan lytic transglycosylase</fullName>
    </alternativeName>
    <alternativeName>
        <fullName evidence="7">Peptidoglycan polymerization terminase</fullName>
    </alternativeName>
</protein>
<comment type="similarity">
    <text evidence="7">Belongs to the transglycosylase MltG family.</text>
</comment>
<evidence type="ECO:0000256" key="6">
    <source>
        <dbReference type="ARBA" id="ARBA00023316"/>
    </source>
</evidence>
<sequence>MEFDTPINIKLIWENIFRKSKFFYLQTIWFLKTYKEYVSLFFIFFVIILYIFFASSPSKFPAGVTVTVEEGSSLTEVADYLKERDIIRSPFVFKALVYVRGGEDGSIAGDYFFSKPRNVFHVSRRIVLGQYGLNPVSITIPEGATVVEMAVIYEKYLSDFDTEKFVDEALPYEGYLFPDTYYFLPTVKINEIITTMKENFFTRIGEIQEEINSSNKSLEEIVVMASLLEEEARTLETRRMISGILWHRIDIDMPLQVDAVFPYILGKNTYEVTLEELKIDSPYNTYKYKGLPFGPISNPGLSSLSAAANPIENDNIFYLADVKGNTYYSKTFDEHKRKKSLYVP</sequence>
<feature type="site" description="Important for catalytic activity" evidence="7">
    <location>
        <position position="231"/>
    </location>
</feature>
<comment type="subcellular location">
    <subcellularLocation>
        <location evidence="7">Cell membrane</location>
        <topology evidence="7">Single-pass membrane protein</topology>
    </subcellularLocation>
</comment>
<dbReference type="Gene3D" id="3.30.1490.480">
    <property type="entry name" value="Endolytic murein transglycosylase"/>
    <property type="match status" value="1"/>
</dbReference>
<keyword evidence="1 7" id="KW-1003">Cell membrane</keyword>
<feature type="transmembrane region" description="Helical" evidence="7">
    <location>
        <begin position="37"/>
        <end position="55"/>
    </location>
</feature>
<dbReference type="InterPro" id="IPR003770">
    <property type="entry name" value="MLTG-like"/>
</dbReference>
<dbReference type="Pfam" id="PF02618">
    <property type="entry name" value="YceG"/>
    <property type="match status" value="1"/>
</dbReference>
<keyword evidence="4 7" id="KW-0472">Membrane</keyword>
<keyword evidence="2 7" id="KW-0812">Transmembrane</keyword>
<evidence type="ECO:0000256" key="3">
    <source>
        <dbReference type="ARBA" id="ARBA00022989"/>
    </source>
</evidence>
<organism evidence="8 9">
    <name type="scientific">Candidatus Campbellbacteria bacterium CG22_combo_CG10-13_8_21_14_all_36_13</name>
    <dbReference type="NCBI Taxonomy" id="1974529"/>
    <lineage>
        <taxon>Bacteria</taxon>
        <taxon>Candidatus Campbelliibacteriota</taxon>
    </lineage>
</organism>
<dbReference type="GO" id="GO:0071555">
    <property type="term" value="P:cell wall organization"/>
    <property type="evidence" value="ECO:0007669"/>
    <property type="project" value="UniProtKB-KW"/>
</dbReference>
<evidence type="ECO:0000256" key="4">
    <source>
        <dbReference type="ARBA" id="ARBA00023136"/>
    </source>
</evidence>
<comment type="catalytic activity">
    <reaction evidence="7">
        <text>a peptidoglycan chain = a peptidoglycan chain with N-acetyl-1,6-anhydromuramyl-[peptide] at the reducing end + a peptidoglycan chain with N-acetylglucosamine at the non-reducing end.</text>
        <dbReference type="EC" id="4.2.2.29"/>
    </reaction>
</comment>
<gene>
    <name evidence="7" type="primary">mltG</name>
    <name evidence="8" type="ORF">COW81_01980</name>
</gene>
<evidence type="ECO:0000313" key="8">
    <source>
        <dbReference type="EMBL" id="PIP87115.1"/>
    </source>
</evidence>
<evidence type="ECO:0000256" key="2">
    <source>
        <dbReference type="ARBA" id="ARBA00022692"/>
    </source>
</evidence>
<keyword evidence="5 7" id="KW-0456">Lyase</keyword>
<dbReference type="EC" id="4.2.2.29" evidence="7"/>
<dbReference type="Proteomes" id="UP000231143">
    <property type="component" value="Unassembled WGS sequence"/>
</dbReference>